<feature type="transmembrane region" description="Helical" evidence="1">
    <location>
        <begin position="36"/>
        <end position="55"/>
    </location>
</feature>
<proteinExistence type="predicted"/>
<dbReference type="EMBL" id="QGNW01000093">
    <property type="protein sequence ID" value="RVW98448.1"/>
    <property type="molecule type" value="Genomic_DNA"/>
</dbReference>
<evidence type="ECO:0000313" key="2">
    <source>
        <dbReference type="EMBL" id="RVW98448.1"/>
    </source>
</evidence>
<keyword evidence="1" id="KW-1133">Transmembrane helix</keyword>
<dbReference type="AlphaFoldDB" id="A0A438IP00"/>
<reference evidence="2 3" key="1">
    <citation type="journal article" date="2018" name="PLoS Genet.">
        <title>Population sequencing reveals clonal diversity and ancestral inbreeding in the grapevine cultivar Chardonnay.</title>
        <authorList>
            <person name="Roach M.J."/>
            <person name="Johnson D.L."/>
            <person name="Bohlmann J."/>
            <person name="van Vuuren H.J."/>
            <person name="Jones S.J."/>
            <person name="Pretorius I.S."/>
            <person name="Schmidt S.A."/>
            <person name="Borneman A.R."/>
        </authorList>
    </citation>
    <scope>NUCLEOTIDE SEQUENCE [LARGE SCALE GENOMIC DNA]</scope>
    <source>
        <strain evidence="3">cv. Chardonnay</strain>
        <tissue evidence="2">Leaf</tissue>
    </source>
</reference>
<evidence type="ECO:0000256" key="1">
    <source>
        <dbReference type="SAM" id="Phobius"/>
    </source>
</evidence>
<keyword evidence="1" id="KW-0472">Membrane</keyword>
<keyword evidence="1" id="KW-0812">Transmembrane</keyword>
<gene>
    <name evidence="2" type="primary">ABCC12_2</name>
    <name evidence="2" type="ORF">CK203_026819</name>
</gene>
<accession>A0A438IP00</accession>
<sequence length="141" mass="16058">MAFEPLVWYCQPVANGVWAKAAESAFGPYTPCAVDSIVVCISHLVLLGLCCYRIWLIKMDFKVQRFCLQSNYYNYMLGLLACYCTAEPLFRLVMGVSIFDLDEQTGLAPYEVCFPFLVFSWFMLFSTCITETELVSKSSML</sequence>
<dbReference type="Proteomes" id="UP000288805">
    <property type="component" value="Unassembled WGS sequence"/>
</dbReference>
<evidence type="ECO:0000313" key="3">
    <source>
        <dbReference type="Proteomes" id="UP000288805"/>
    </source>
</evidence>
<feature type="transmembrane region" description="Helical" evidence="1">
    <location>
        <begin position="114"/>
        <end position="135"/>
    </location>
</feature>
<comment type="caution">
    <text evidence="2">The sequence shown here is derived from an EMBL/GenBank/DDBJ whole genome shotgun (WGS) entry which is preliminary data.</text>
</comment>
<organism evidence="2 3">
    <name type="scientific">Vitis vinifera</name>
    <name type="common">Grape</name>
    <dbReference type="NCBI Taxonomy" id="29760"/>
    <lineage>
        <taxon>Eukaryota</taxon>
        <taxon>Viridiplantae</taxon>
        <taxon>Streptophyta</taxon>
        <taxon>Embryophyta</taxon>
        <taxon>Tracheophyta</taxon>
        <taxon>Spermatophyta</taxon>
        <taxon>Magnoliopsida</taxon>
        <taxon>eudicotyledons</taxon>
        <taxon>Gunneridae</taxon>
        <taxon>Pentapetalae</taxon>
        <taxon>rosids</taxon>
        <taxon>Vitales</taxon>
        <taxon>Vitaceae</taxon>
        <taxon>Viteae</taxon>
        <taxon>Vitis</taxon>
    </lineage>
</organism>
<name>A0A438IP00_VITVI</name>
<protein>
    <submittedName>
        <fullName evidence="2">ABC transporter C family member 12</fullName>
    </submittedName>
</protein>
<feature type="transmembrane region" description="Helical" evidence="1">
    <location>
        <begin position="75"/>
        <end position="94"/>
    </location>
</feature>